<name>A0A3N4LK56_9PEZI</name>
<feature type="compositionally biased region" description="Polar residues" evidence="2">
    <location>
        <begin position="337"/>
        <end position="350"/>
    </location>
</feature>
<keyword evidence="1" id="KW-0175">Coiled coil</keyword>
<reference evidence="3 4" key="1">
    <citation type="journal article" date="2018" name="Nat. Ecol. Evol.">
        <title>Pezizomycetes genomes reveal the molecular basis of ectomycorrhizal truffle lifestyle.</title>
        <authorList>
            <person name="Murat C."/>
            <person name="Payen T."/>
            <person name="Noel B."/>
            <person name="Kuo A."/>
            <person name="Morin E."/>
            <person name="Chen J."/>
            <person name="Kohler A."/>
            <person name="Krizsan K."/>
            <person name="Balestrini R."/>
            <person name="Da Silva C."/>
            <person name="Montanini B."/>
            <person name="Hainaut M."/>
            <person name="Levati E."/>
            <person name="Barry K.W."/>
            <person name="Belfiori B."/>
            <person name="Cichocki N."/>
            <person name="Clum A."/>
            <person name="Dockter R.B."/>
            <person name="Fauchery L."/>
            <person name="Guy J."/>
            <person name="Iotti M."/>
            <person name="Le Tacon F."/>
            <person name="Lindquist E.A."/>
            <person name="Lipzen A."/>
            <person name="Malagnac F."/>
            <person name="Mello A."/>
            <person name="Molinier V."/>
            <person name="Miyauchi S."/>
            <person name="Poulain J."/>
            <person name="Riccioni C."/>
            <person name="Rubini A."/>
            <person name="Sitrit Y."/>
            <person name="Splivallo R."/>
            <person name="Traeger S."/>
            <person name="Wang M."/>
            <person name="Zifcakova L."/>
            <person name="Wipf D."/>
            <person name="Zambonelli A."/>
            <person name="Paolocci F."/>
            <person name="Nowrousian M."/>
            <person name="Ottonello S."/>
            <person name="Baldrian P."/>
            <person name="Spatafora J.W."/>
            <person name="Henrissat B."/>
            <person name="Nagy L.G."/>
            <person name="Aury J.M."/>
            <person name="Wincker P."/>
            <person name="Grigoriev I.V."/>
            <person name="Bonfante P."/>
            <person name="Martin F.M."/>
        </authorList>
    </citation>
    <scope>NUCLEOTIDE SEQUENCE [LARGE SCALE GENOMIC DNA]</scope>
    <source>
        <strain evidence="3 4">ATCC MYA-4762</strain>
    </source>
</reference>
<dbReference type="Proteomes" id="UP000267821">
    <property type="component" value="Unassembled WGS sequence"/>
</dbReference>
<proteinExistence type="predicted"/>
<protein>
    <submittedName>
        <fullName evidence="3">Uncharacterized protein</fullName>
    </submittedName>
</protein>
<feature type="region of interest" description="Disordered" evidence="2">
    <location>
        <begin position="1"/>
        <end position="43"/>
    </location>
</feature>
<gene>
    <name evidence="3" type="ORF">L211DRAFT_457075</name>
</gene>
<feature type="compositionally biased region" description="Low complexity" evidence="2">
    <location>
        <begin position="356"/>
        <end position="368"/>
    </location>
</feature>
<dbReference type="EMBL" id="ML121564">
    <property type="protein sequence ID" value="RPB21041.1"/>
    <property type="molecule type" value="Genomic_DNA"/>
</dbReference>
<evidence type="ECO:0000313" key="3">
    <source>
        <dbReference type="EMBL" id="RPB21041.1"/>
    </source>
</evidence>
<organism evidence="3 4">
    <name type="scientific">Terfezia boudieri ATCC MYA-4762</name>
    <dbReference type="NCBI Taxonomy" id="1051890"/>
    <lineage>
        <taxon>Eukaryota</taxon>
        <taxon>Fungi</taxon>
        <taxon>Dikarya</taxon>
        <taxon>Ascomycota</taxon>
        <taxon>Pezizomycotina</taxon>
        <taxon>Pezizomycetes</taxon>
        <taxon>Pezizales</taxon>
        <taxon>Pezizaceae</taxon>
        <taxon>Terfezia</taxon>
    </lineage>
</organism>
<accession>A0A3N4LK56</accession>
<evidence type="ECO:0000313" key="4">
    <source>
        <dbReference type="Proteomes" id="UP000267821"/>
    </source>
</evidence>
<dbReference type="InParanoid" id="A0A3N4LK56"/>
<keyword evidence="4" id="KW-1185">Reference proteome</keyword>
<dbReference type="OrthoDB" id="5377759at2759"/>
<feature type="region of interest" description="Disordered" evidence="2">
    <location>
        <begin position="320"/>
        <end position="372"/>
    </location>
</feature>
<dbReference type="AlphaFoldDB" id="A0A3N4LK56"/>
<feature type="coiled-coil region" evidence="1">
    <location>
        <begin position="53"/>
        <end position="87"/>
    </location>
</feature>
<evidence type="ECO:0000256" key="2">
    <source>
        <dbReference type="SAM" id="MobiDB-lite"/>
    </source>
</evidence>
<sequence length="437" mass="47986">MSRSKKLGSIYANNRKRRVFSDDEDESTVEDVNHNASKSAEDMKRNNHHIDPVERCQTKLRSLRQHLAILRLEAARVEKEITRWEWEAAAAAKAAKVRAREAERVSARNGHMHGYAMSGAGAQKRRRVLPHLDEEEDEANLWGPAGTARGGRFEHELFPEPGKSAANGNKRAAWEHVMDNEDDDHEDDDHHGVVEIDDMAMAMEHDTDEDSGASAWGKLVDKVPSPRQDFEVVIERPLPTLPLQGSTRPEQRVSEGPLFFGSIEDFSDNEGSPKPAHPANRKTTPNLCFSPLALSAPAASNKGNNFPLPFLPSTPMRMATRARPPSDGEFSGGGECNSETGSITPSTQLITPKRPPTTAASSTTPHSAGKTFVPSPGFFGTYEEKRKIAGLESLPKVEFDEFEGGITRSQASQAKRGIEVSPGKFLKMGWDAVPGVQ</sequence>
<evidence type="ECO:0000256" key="1">
    <source>
        <dbReference type="SAM" id="Coils"/>
    </source>
</evidence>